<comment type="caution">
    <text evidence="2">The sequence shown here is derived from an EMBL/GenBank/DDBJ whole genome shotgun (WGS) entry which is preliminary data.</text>
</comment>
<dbReference type="SUPFAM" id="SSF53335">
    <property type="entry name" value="S-adenosyl-L-methionine-dependent methyltransferases"/>
    <property type="match status" value="1"/>
</dbReference>
<keyword evidence="3" id="KW-1185">Reference proteome</keyword>
<gene>
    <name evidence="2" type="ORF">RM423_02960</name>
</gene>
<dbReference type="PANTHER" id="PTHR43861">
    <property type="entry name" value="TRANS-ACONITATE 2-METHYLTRANSFERASE-RELATED"/>
    <property type="match status" value="1"/>
</dbReference>
<protein>
    <submittedName>
        <fullName evidence="2">Class I SAM-dependent methyltransferase</fullName>
        <ecNumber evidence="2">2.1.1.-</ecNumber>
    </submittedName>
</protein>
<organism evidence="2 3">
    <name type="scientific">Jatrophihabitans lederbergiae</name>
    <dbReference type="NCBI Taxonomy" id="3075547"/>
    <lineage>
        <taxon>Bacteria</taxon>
        <taxon>Bacillati</taxon>
        <taxon>Actinomycetota</taxon>
        <taxon>Actinomycetes</taxon>
        <taxon>Jatrophihabitantales</taxon>
        <taxon>Jatrophihabitantaceae</taxon>
        <taxon>Jatrophihabitans</taxon>
    </lineage>
</organism>
<evidence type="ECO:0000256" key="1">
    <source>
        <dbReference type="SAM" id="MobiDB-lite"/>
    </source>
</evidence>
<dbReference type="GO" id="GO:0008168">
    <property type="term" value="F:methyltransferase activity"/>
    <property type="evidence" value="ECO:0007669"/>
    <property type="project" value="UniProtKB-KW"/>
</dbReference>
<feature type="region of interest" description="Disordered" evidence="1">
    <location>
        <begin position="1"/>
        <end position="22"/>
    </location>
</feature>
<dbReference type="Proteomes" id="UP001183176">
    <property type="component" value="Unassembled WGS sequence"/>
</dbReference>
<name>A0ABU2J6W5_9ACTN</name>
<evidence type="ECO:0000313" key="2">
    <source>
        <dbReference type="EMBL" id="MDT0260349.1"/>
    </source>
</evidence>
<dbReference type="GO" id="GO:0032259">
    <property type="term" value="P:methylation"/>
    <property type="evidence" value="ECO:0007669"/>
    <property type="project" value="UniProtKB-KW"/>
</dbReference>
<evidence type="ECO:0000313" key="3">
    <source>
        <dbReference type="Proteomes" id="UP001183176"/>
    </source>
</evidence>
<dbReference type="EC" id="2.1.1.-" evidence="2"/>
<dbReference type="Pfam" id="PF13489">
    <property type="entry name" value="Methyltransf_23"/>
    <property type="match status" value="1"/>
</dbReference>
<dbReference type="Gene3D" id="3.40.50.150">
    <property type="entry name" value="Vaccinia Virus protein VP39"/>
    <property type="match status" value="1"/>
</dbReference>
<reference evidence="3" key="1">
    <citation type="submission" date="2023-07" db="EMBL/GenBank/DDBJ databases">
        <title>30 novel species of actinomycetes from the DSMZ collection.</title>
        <authorList>
            <person name="Nouioui I."/>
        </authorList>
    </citation>
    <scope>NUCLEOTIDE SEQUENCE [LARGE SCALE GENOMIC DNA]</scope>
    <source>
        <strain evidence="3">DSM 44399</strain>
    </source>
</reference>
<accession>A0ABU2J6W5</accession>
<dbReference type="RefSeq" id="WP_311421507.1">
    <property type="nucleotide sequence ID" value="NZ_JAVREH010000003.1"/>
</dbReference>
<feature type="compositionally biased region" description="Low complexity" evidence="1">
    <location>
        <begin position="280"/>
        <end position="294"/>
    </location>
</feature>
<keyword evidence="2" id="KW-0489">Methyltransferase</keyword>
<dbReference type="CDD" id="cd02440">
    <property type="entry name" value="AdoMet_MTases"/>
    <property type="match status" value="1"/>
</dbReference>
<feature type="region of interest" description="Disordered" evidence="1">
    <location>
        <begin position="271"/>
        <end position="299"/>
    </location>
</feature>
<dbReference type="InterPro" id="IPR029063">
    <property type="entry name" value="SAM-dependent_MTases_sf"/>
</dbReference>
<dbReference type="EMBL" id="JAVREH010000003">
    <property type="protein sequence ID" value="MDT0260349.1"/>
    <property type="molecule type" value="Genomic_DNA"/>
</dbReference>
<proteinExistence type="predicted"/>
<feature type="compositionally biased region" description="Polar residues" evidence="1">
    <location>
        <begin position="1"/>
        <end position="21"/>
    </location>
</feature>
<keyword evidence="2" id="KW-0808">Transferase</keyword>
<sequence>MSASEAVSMQSSTEPVSSGHYSGSADGTVWFRSHFEQAAGEVIDFLGGDGISLEGKRVADVGCGDGITDLGLAVRAKPAGLVGFDVVPTDTAALSEQAAACDVQELPDNLSFVTCGETGLPAPDGSFDYVLSWSAFEHILDPVPVLRDIRRILTDEGVLFIQLWPFYDSAHGTHLVDWFPEGFAQFHYDDDEILRRMRATGNQDAVAGMYEAYRTLNRITADGLHAALRKAGFRVVKLELQADGAHIPSEAADIPPSRIGISGIKLLAVKDGPGPDATSEPQPEAAAQPAPAAAGTTARVRHAALRISRGALRRLDDRLERLQVADRDQ</sequence>